<sequence length="265" mass="31208">MYDPNPPRSPQETMPTMYDLPSEVIGESGLPDEFHCIQADLLTETCQPANYSATEILLASDLNLYYDPRHTLWYKRPDWYMVLGVTSASQQQDLRLSYVIWQEGIAPFLVVELLSPGTEQEDLGKTLREVNQPPTKWEVYERILRVPYYVVYDRYDNILRIFQLIGNRYEAVPLPENRFWLAELELGLGLWQGTYQQTTGLWLRWYNSQGWLPTLAEKAEQERQRAEQERQRAEQERQRAEQERQRAEKLAEYVRSLGIDPDNLS</sequence>
<proteinExistence type="predicted"/>
<dbReference type="InterPro" id="IPR008538">
    <property type="entry name" value="Uma2"/>
</dbReference>
<dbReference type="PANTHER" id="PTHR33352:SF3">
    <property type="entry name" value="SLR1612 PROTEIN"/>
    <property type="match status" value="1"/>
</dbReference>
<dbReference type="Proteomes" id="UP000658514">
    <property type="component" value="Unassembled WGS sequence"/>
</dbReference>
<evidence type="ECO:0000313" key="3">
    <source>
        <dbReference type="EMBL" id="MBD2199015.1"/>
    </source>
</evidence>
<keyword evidence="4" id="KW-1185">Reference proteome</keyword>
<comment type="caution">
    <text evidence="3">The sequence shown here is derived from an EMBL/GenBank/DDBJ whole genome shotgun (WGS) entry which is preliminary data.</text>
</comment>
<evidence type="ECO:0000256" key="1">
    <source>
        <dbReference type="SAM" id="MobiDB-lite"/>
    </source>
</evidence>
<feature type="region of interest" description="Disordered" evidence="1">
    <location>
        <begin position="222"/>
        <end position="245"/>
    </location>
</feature>
<organism evidence="3 4">
    <name type="scientific">Calothrix parietina FACHB-288</name>
    <dbReference type="NCBI Taxonomy" id="2692896"/>
    <lineage>
        <taxon>Bacteria</taxon>
        <taxon>Bacillati</taxon>
        <taxon>Cyanobacteriota</taxon>
        <taxon>Cyanophyceae</taxon>
        <taxon>Nostocales</taxon>
        <taxon>Calotrichaceae</taxon>
        <taxon>Calothrix</taxon>
    </lineage>
</organism>
<dbReference type="Gene3D" id="3.90.1570.10">
    <property type="entry name" value="tt1808, chain A"/>
    <property type="match status" value="1"/>
</dbReference>
<dbReference type="InterPro" id="IPR012296">
    <property type="entry name" value="Nuclease_put_TT1808"/>
</dbReference>
<dbReference type="SUPFAM" id="SSF52980">
    <property type="entry name" value="Restriction endonuclease-like"/>
    <property type="match status" value="1"/>
</dbReference>
<dbReference type="InterPro" id="IPR011335">
    <property type="entry name" value="Restrct_endonuc-II-like"/>
</dbReference>
<reference evidence="3 4" key="1">
    <citation type="journal article" date="2020" name="ISME J.">
        <title>Comparative genomics reveals insights into cyanobacterial evolution and habitat adaptation.</title>
        <authorList>
            <person name="Chen M.Y."/>
            <person name="Teng W.K."/>
            <person name="Zhao L."/>
            <person name="Hu C.X."/>
            <person name="Zhou Y.K."/>
            <person name="Han B.P."/>
            <person name="Song L.R."/>
            <person name="Shu W.S."/>
        </authorList>
    </citation>
    <scope>NUCLEOTIDE SEQUENCE [LARGE SCALE GENOMIC DNA]</scope>
    <source>
        <strain evidence="3 4">FACHB-288</strain>
    </source>
</reference>
<dbReference type="CDD" id="cd06260">
    <property type="entry name" value="DUF820-like"/>
    <property type="match status" value="1"/>
</dbReference>
<dbReference type="RefSeq" id="WP_190547950.1">
    <property type="nucleotide sequence ID" value="NZ_CAWPNO010000086.1"/>
</dbReference>
<gene>
    <name evidence="3" type="ORF">H6G24_26630</name>
</gene>
<name>A0ABR8AIF6_9CYAN</name>
<dbReference type="PANTHER" id="PTHR33352">
    <property type="entry name" value="SLR1095 PROTEIN"/>
    <property type="match status" value="1"/>
</dbReference>
<dbReference type="EMBL" id="JACJQH010000051">
    <property type="protein sequence ID" value="MBD2199015.1"/>
    <property type="molecule type" value="Genomic_DNA"/>
</dbReference>
<evidence type="ECO:0000313" key="4">
    <source>
        <dbReference type="Proteomes" id="UP000658514"/>
    </source>
</evidence>
<keyword evidence="3" id="KW-0255">Endonuclease</keyword>
<keyword evidence="3" id="KW-0540">Nuclease</keyword>
<evidence type="ECO:0000259" key="2">
    <source>
        <dbReference type="Pfam" id="PF05685"/>
    </source>
</evidence>
<accession>A0ABR8AIF6</accession>
<dbReference type="Pfam" id="PF05685">
    <property type="entry name" value="Uma2"/>
    <property type="match status" value="1"/>
</dbReference>
<protein>
    <submittedName>
        <fullName evidence="3">Uma2 family endonuclease</fullName>
    </submittedName>
</protein>
<keyword evidence="3" id="KW-0378">Hydrolase</keyword>
<feature type="domain" description="Putative restriction endonuclease" evidence="2">
    <location>
        <begin position="17"/>
        <end position="191"/>
    </location>
</feature>
<dbReference type="GO" id="GO:0004519">
    <property type="term" value="F:endonuclease activity"/>
    <property type="evidence" value="ECO:0007669"/>
    <property type="project" value="UniProtKB-KW"/>
</dbReference>